<dbReference type="InterPro" id="IPR048651">
    <property type="entry name" value="CRLF2-like_D1"/>
</dbReference>
<proteinExistence type="predicted"/>
<sequence length="125" mass="13573">MSLRGWLPGPWAALASTLMLLPTVLGSAGEEDRGLRLLCLDLQTVLVTWDHGGHANLSLHYRFDEEAAWGPCGAYAVRAGVTAGCELGVRGDILHLTLRDGGRALLHLSRYVADFRERRGLVTPP</sequence>
<accession>A0A1S3GU34</accession>
<gene>
    <name evidence="4" type="primary">LOC106001746</name>
</gene>
<keyword evidence="3" id="KW-1185">Reference proteome</keyword>
<organism evidence="3 4">
    <name type="scientific">Dipodomys ordii</name>
    <name type="common">Ord's kangaroo rat</name>
    <dbReference type="NCBI Taxonomy" id="10020"/>
    <lineage>
        <taxon>Eukaryota</taxon>
        <taxon>Metazoa</taxon>
        <taxon>Chordata</taxon>
        <taxon>Craniata</taxon>
        <taxon>Vertebrata</taxon>
        <taxon>Euteleostomi</taxon>
        <taxon>Mammalia</taxon>
        <taxon>Eutheria</taxon>
        <taxon>Euarchontoglires</taxon>
        <taxon>Glires</taxon>
        <taxon>Rodentia</taxon>
        <taxon>Castorimorpha</taxon>
        <taxon>Heteromyidae</taxon>
        <taxon>Dipodomyinae</taxon>
        <taxon>Dipodomys</taxon>
    </lineage>
</organism>
<dbReference type="Pfam" id="PF21604">
    <property type="entry name" value="CRLF2_D1"/>
    <property type="match status" value="1"/>
</dbReference>
<evidence type="ECO:0000259" key="2">
    <source>
        <dbReference type="Pfam" id="PF21604"/>
    </source>
</evidence>
<reference evidence="4" key="1">
    <citation type="submission" date="2025-08" db="UniProtKB">
        <authorList>
            <consortium name="RefSeq"/>
        </authorList>
    </citation>
    <scope>IDENTIFICATION</scope>
    <source>
        <tissue evidence="4">Kidney</tissue>
    </source>
</reference>
<dbReference type="GeneID" id="106001746"/>
<keyword evidence="1" id="KW-0732">Signal</keyword>
<dbReference type="AlphaFoldDB" id="A0A1S3GU34"/>
<dbReference type="Proteomes" id="UP000081671">
    <property type="component" value="Unplaced"/>
</dbReference>
<feature type="chain" id="PRO_5010356629" evidence="1">
    <location>
        <begin position="27"/>
        <end position="125"/>
    </location>
</feature>
<dbReference type="KEGG" id="dord:106001746"/>
<feature type="signal peptide" evidence="1">
    <location>
        <begin position="1"/>
        <end position="26"/>
    </location>
</feature>
<protein>
    <submittedName>
        <fullName evidence="4">Cytokine receptor-like factor 2</fullName>
    </submittedName>
</protein>
<dbReference type="InParanoid" id="A0A1S3GU34"/>
<dbReference type="Gene3D" id="2.60.40.10">
    <property type="entry name" value="Immunoglobulins"/>
    <property type="match status" value="1"/>
</dbReference>
<feature type="domain" description="Cytokine receptor-like factor 2-like D1" evidence="2">
    <location>
        <begin position="39"/>
        <end position="87"/>
    </location>
</feature>
<evidence type="ECO:0000313" key="4">
    <source>
        <dbReference type="RefSeq" id="XP_012892190.1"/>
    </source>
</evidence>
<name>A0A1S3GU34_DIPOR</name>
<evidence type="ECO:0000313" key="3">
    <source>
        <dbReference type="Proteomes" id="UP000081671"/>
    </source>
</evidence>
<dbReference type="RefSeq" id="XP_012892190.1">
    <property type="nucleotide sequence ID" value="XM_013036736.1"/>
</dbReference>
<dbReference type="InterPro" id="IPR013783">
    <property type="entry name" value="Ig-like_fold"/>
</dbReference>
<evidence type="ECO:0000256" key="1">
    <source>
        <dbReference type="SAM" id="SignalP"/>
    </source>
</evidence>